<name>A0A0L1JQX1_9RHOB</name>
<dbReference type="EMBL" id="AQQZ01000003">
    <property type="protein sequence ID" value="KNG94189.1"/>
    <property type="molecule type" value="Genomic_DNA"/>
</dbReference>
<comment type="caution">
    <text evidence="2">The sequence shown here is derived from an EMBL/GenBank/DDBJ whole genome shotgun (WGS) entry which is preliminary data.</text>
</comment>
<dbReference type="RefSeq" id="WP_050530339.1">
    <property type="nucleotide sequence ID" value="NZ_AQQZ01000003.1"/>
</dbReference>
<dbReference type="AlphaFoldDB" id="A0A0L1JQX1"/>
<organism evidence="2 3">
    <name type="scientific">Pseudaestuariivita atlantica</name>
    <dbReference type="NCBI Taxonomy" id="1317121"/>
    <lineage>
        <taxon>Bacteria</taxon>
        <taxon>Pseudomonadati</taxon>
        <taxon>Pseudomonadota</taxon>
        <taxon>Alphaproteobacteria</taxon>
        <taxon>Rhodobacterales</taxon>
        <taxon>Paracoccaceae</taxon>
        <taxon>Pseudaestuariivita</taxon>
    </lineage>
</organism>
<evidence type="ECO:0000313" key="2">
    <source>
        <dbReference type="EMBL" id="KNG94189.1"/>
    </source>
</evidence>
<evidence type="ECO:0000313" key="3">
    <source>
        <dbReference type="Proteomes" id="UP000036938"/>
    </source>
</evidence>
<protein>
    <recommendedName>
        <fullName evidence="4">Outer membrane protein beta-barrel domain-containing protein</fullName>
    </recommendedName>
</protein>
<evidence type="ECO:0000256" key="1">
    <source>
        <dbReference type="SAM" id="SignalP"/>
    </source>
</evidence>
<feature type="chain" id="PRO_5005554177" description="Outer membrane protein beta-barrel domain-containing protein" evidence="1">
    <location>
        <begin position="21"/>
        <end position="221"/>
    </location>
</feature>
<keyword evidence="3" id="KW-1185">Reference proteome</keyword>
<feature type="signal peptide" evidence="1">
    <location>
        <begin position="1"/>
        <end position="20"/>
    </location>
</feature>
<gene>
    <name evidence="2" type="ORF">ATO11_08170</name>
</gene>
<dbReference type="STRING" id="1317121.ATO11_08170"/>
<evidence type="ECO:0008006" key="4">
    <source>
        <dbReference type="Google" id="ProtNLM"/>
    </source>
</evidence>
<dbReference type="OrthoDB" id="7857490at2"/>
<keyword evidence="1" id="KW-0732">Signal</keyword>
<proteinExistence type="predicted"/>
<accession>A0A0L1JQX1</accession>
<reference evidence="2 3" key="1">
    <citation type="journal article" date="2015" name="Int. J. Syst. Evol. Microbiol.">
        <title>Aestuariivita atlantica sp. nov., isolated from deep sea sediment of the Atlantic Ocean.</title>
        <authorList>
            <person name="Li G."/>
            <person name="Lai Q."/>
            <person name="Du Y."/>
            <person name="Liu X."/>
            <person name="Sun F."/>
            <person name="Shao Z."/>
        </authorList>
    </citation>
    <scope>NUCLEOTIDE SEQUENCE [LARGE SCALE GENOMIC DNA]</scope>
    <source>
        <strain evidence="2 3">22II-S11-z3</strain>
    </source>
</reference>
<sequence>MTRALLLCLALCASELSAGAWPREKGTGFVSLTHRTGMDRSDPLTVPITQYTALFLEYGLTPRLTVGIDAGRSVSGDGKFVLFAGWPVRMTEGGHVLSVELGIGQIGAASVVRPGLSYGYGFARGESTGWFAADAVAEVTLEDGAADYKLDLTFGLGWPNGMKTYAQLQTGLPSGDEAFARVAGVVVLRPRRTGFATEIGIEYGVIGDDSVQMKVGLWREF</sequence>
<dbReference type="Proteomes" id="UP000036938">
    <property type="component" value="Unassembled WGS sequence"/>
</dbReference>